<dbReference type="Proteomes" id="UP001283361">
    <property type="component" value="Unassembled WGS sequence"/>
</dbReference>
<organism evidence="1 2">
    <name type="scientific">Elysia crispata</name>
    <name type="common">lettuce slug</name>
    <dbReference type="NCBI Taxonomy" id="231223"/>
    <lineage>
        <taxon>Eukaryota</taxon>
        <taxon>Metazoa</taxon>
        <taxon>Spiralia</taxon>
        <taxon>Lophotrochozoa</taxon>
        <taxon>Mollusca</taxon>
        <taxon>Gastropoda</taxon>
        <taxon>Heterobranchia</taxon>
        <taxon>Euthyneura</taxon>
        <taxon>Panpulmonata</taxon>
        <taxon>Sacoglossa</taxon>
        <taxon>Placobranchoidea</taxon>
        <taxon>Plakobranchidae</taxon>
        <taxon>Elysia</taxon>
    </lineage>
</organism>
<evidence type="ECO:0000313" key="2">
    <source>
        <dbReference type="Proteomes" id="UP001283361"/>
    </source>
</evidence>
<name>A0AAE0XS95_9GAST</name>
<dbReference type="AlphaFoldDB" id="A0AAE0XS95"/>
<comment type="caution">
    <text evidence="1">The sequence shown here is derived from an EMBL/GenBank/DDBJ whole genome shotgun (WGS) entry which is preliminary data.</text>
</comment>
<keyword evidence="2" id="KW-1185">Reference proteome</keyword>
<accession>A0AAE0XS95</accession>
<gene>
    <name evidence="1" type="ORF">RRG08_033646</name>
</gene>
<evidence type="ECO:0000313" key="1">
    <source>
        <dbReference type="EMBL" id="KAK3704606.1"/>
    </source>
</evidence>
<protein>
    <submittedName>
        <fullName evidence="1">Uncharacterized protein</fullName>
    </submittedName>
</protein>
<reference evidence="1" key="1">
    <citation type="journal article" date="2023" name="G3 (Bethesda)">
        <title>A reference genome for the long-term kleptoplast-retaining sea slug Elysia crispata morphotype clarki.</title>
        <authorList>
            <person name="Eastman K.E."/>
            <person name="Pendleton A.L."/>
            <person name="Shaikh M.A."/>
            <person name="Suttiyut T."/>
            <person name="Ogas R."/>
            <person name="Tomko P."/>
            <person name="Gavelis G."/>
            <person name="Widhalm J.R."/>
            <person name="Wisecaver J.H."/>
        </authorList>
    </citation>
    <scope>NUCLEOTIDE SEQUENCE</scope>
    <source>
        <strain evidence="1">ECLA1</strain>
    </source>
</reference>
<dbReference type="EMBL" id="JAWDGP010007794">
    <property type="protein sequence ID" value="KAK3704606.1"/>
    <property type="molecule type" value="Genomic_DNA"/>
</dbReference>
<sequence>MSLSGLSSTPSPRDPFPMNLHLLLNFLITYHSHSRAPWNDQCLVICSTDATVLMSSNSSPLLERRGMISAWLSAPPTLLFSCPPTLVPC</sequence>
<proteinExistence type="predicted"/>